<dbReference type="Proteomes" id="UP000178908">
    <property type="component" value="Unassembled WGS sequence"/>
</dbReference>
<organism evidence="1 2">
    <name type="scientific">Candidatus Yanofskybacteria bacterium RIFCSPHIGHO2_02_FULL_39_10</name>
    <dbReference type="NCBI Taxonomy" id="1802674"/>
    <lineage>
        <taxon>Bacteria</taxon>
        <taxon>Candidatus Yanofskyibacteriota</taxon>
    </lineage>
</organism>
<name>A0A1F8F769_9BACT</name>
<evidence type="ECO:0000313" key="1">
    <source>
        <dbReference type="EMBL" id="OGN08997.1"/>
    </source>
</evidence>
<reference evidence="1 2" key="1">
    <citation type="journal article" date="2016" name="Nat. Commun.">
        <title>Thousands of microbial genomes shed light on interconnected biogeochemical processes in an aquifer system.</title>
        <authorList>
            <person name="Anantharaman K."/>
            <person name="Brown C.T."/>
            <person name="Hug L.A."/>
            <person name="Sharon I."/>
            <person name="Castelle C.J."/>
            <person name="Probst A.J."/>
            <person name="Thomas B.C."/>
            <person name="Singh A."/>
            <person name="Wilkins M.J."/>
            <person name="Karaoz U."/>
            <person name="Brodie E.L."/>
            <person name="Williams K.H."/>
            <person name="Hubbard S.S."/>
            <person name="Banfield J.F."/>
        </authorList>
    </citation>
    <scope>NUCLEOTIDE SEQUENCE [LARGE SCALE GENOMIC DNA]</scope>
</reference>
<accession>A0A1F8F769</accession>
<sequence>MGKVLFGVCAMYDEDDYRTSDDDKLFDELDEMVDFAKESIRMSGNPDRKYDVRLSIINLIMEEVMADDIRIYRQIDNSWVAEVKYKGINFISIVGKRIPPAWAEIMQESDDEDDEEDDE</sequence>
<comment type="caution">
    <text evidence="1">The sequence shown here is derived from an EMBL/GenBank/DDBJ whole genome shotgun (WGS) entry which is preliminary data.</text>
</comment>
<dbReference type="AlphaFoldDB" id="A0A1F8F769"/>
<proteinExistence type="predicted"/>
<gene>
    <name evidence="1" type="ORF">A3C61_00445</name>
</gene>
<dbReference type="EMBL" id="MGJO01000034">
    <property type="protein sequence ID" value="OGN08997.1"/>
    <property type="molecule type" value="Genomic_DNA"/>
</dbReference>
<protein>
    <submittedName>
        <fullName evidence="1">Uncharacterized protein</fullName>
    </submittedName>
</protein>
<evidence type="ECO:0000313" key="2">
    <source>
        <dbReference type="Proteomes" id="UP000178908"/>
    </source>
</evidence>